<dbReference type="AlphaFoldDB" id="A0A1V9Y209"/>
<dbReference type="FunCoup" id="A0A1V9Y209">
    <property type="interactions" value="1"/>
</dbReference>
<keyword evidence="1" id="KW-1133">Transmembrane helix</keyword>
<evidence type="ECO:0000256" key="1">
    <source>
        <dbReference type="SAM" id="Phobius"/>
    </source>
</evidence>
<feature type="transmembrane region" description="Helical" evidence="1">
    <location>
        <begin position="90"/>
        <end position="110"/>
    </location>
</feature>
<dbReference type="PANTHER" id="PTHR35270:SF2">
    <property type="entry name" value="FUSELESS, ISOFORM A"/>
    <property type="match status" value="1"/>
</dbReference>
<feature type="transmembrane region" description="Helical" evidence="1">
    <location>
        <begin position="48"/>
        <end position="69"/>
    </location>
</feature>
<reference evidence="2 3" key="1">
    <citation type="journal article" date="2017" name="Gigascience">
        <title>Draft genome of the honey bee ectoparasitic mite, Tropilaelaps mercedesae, is shaped by the parasitic life history.</title>
        <authorList>
            <person name="Dong X."/>
            <person name="Armstrong S.D."/>
            <person name="Xia D."/>
            <person name="Makepeace B.L."/>
            <person name="Darby A.C."/>
            <person name="Kadowaki T."/>
        </authorList>
    </citation>
    <scope>NUCLEOTIDE SEQUENCE [LARGE SCALE GENOMIC DNA]</scope>
    <source>
        <strain evidence="2">Wuxi-XJTLU</strain>
    </source>
</reference>
<dbReference type="EMBL" id="MNPL01000751">
    <property type="protein sequence ID" value="OQR79741.1"/>
    <property type="molecule type" value="Genomic_DNA"/>
</dbReference>
<accession>A0A1V9Y209</accession>
<protein>
    <submittedName>
        <fullName evidence="2">Uncharacterized protein</fullName>
    </submittedName>
</protein>
<feature type="transmembrane region" description="Helical" evidence="1">
    <location>
        <begin position="17"/>
        <end position="42"/>
    </location>
</feature>
<dbReference type="InterPro" id="IPR032751">
    <property type="entry name" value="Fuseless"/>
</dbReference>
<evidence type="ECO:0000313" key="3">
    <source>
        <dbReference type="Proteomes" id="UP000192247"/>
    </source>
</evidence>
<dbReference type="PANTHER" id="PTHR35270">
    <property type="entry name" value="FUSELESS, ISOFORM A"/>
    <property type="match status" value="1"/>
</dbReference>
<name>A0A1V9Y209_9ACAR</name>
<dbReference type="OrthoDB" id="45313at2759"/>
<dbReference type="InParanoid" id="A0A1V9Y209"/>
<gene>
    <name evidence="2" type="ORF">BIW11_05523</name>
</gene>
<feature type="transmembrane region" description="Helical" evidence="1">
    <location>
        <begin position="180"/>
        <end position="201"/>
    </location>
</feature>
<keyword evidence="3" id="KW-1185">Reference proteome</keyword>
<dbReference type="Proteomes" id="UP000192247">
    <property type="component" value="Unassembled WGS sequence"/>
</dbReference>
<organism evidence="2 3">
    <name type="scientific">Tropilaelaps mercedesae</name>
    <dbReference type="NCBI Taxonomy" id="418985"/>
    <lineage>
        <taxon>Eukaryota</taxon>
        <taxon>Metazoa</taxon>
        <taxon>Ecdysozoa</taxon>
        <taxon>Arthropoda</taxon>
        <taxon>Chelicerata</taxon>
        <taxon>Arachnida</taxon>
        <taxon>Acari</taxon>
        <taxon>Parasitiformes</taxon>
        <taxon>Mesostigmata</taxon>
        <taxon>Gamasina</taxon>
        <taxon>Dermanyssoidea</taxon>
        <taxon>Laelapidae</taxon>
        <taxon>Tropilaelaps</taxon>
    </lineage>
</organism>
<feature type="transmembrane region" description="Helical" evidence="1">
    <location>
        <begin position="253"/>
        <end position="276"/>
    </location>
</feature>
<feature type="transmembrane region" description="Helical" evidence="1">
    <location>
        <begin position="116"/>
        <end position="134"/>
    </location>
</feature>
<sequence>MARACTKRNCIWTMVDYMLLLVIVSPLVSMYWCGMFFLVDYYVFPGDYIFSIWFTCLFGYGAVLACHVIHERLTQWAQLADALYNPLARLYSILLIIVIVFQWRGFWYILEFYLGPGYVSGGVCVALGLGLMAASGCSKSITGVVPFILIADDKTNYFIALSKFSHVSSRSTVLKLADHLYSVLYIHPSVIVIWRGIWHLQDFAIYPDDKLKSGIVTFGIGVFGAIICYIIQWPLNSCAKSLPKFPRFIIEQLWRACVVTIAIFYWRGSWVFWGIAFKDDFFTMWFITITAAFLLCILNCWSVATLRGVWVDDPLDSQEDSIHLDVHYCSEIVSSIQEKQLRRVRKMENEIYQPVVTVNGEATNGFVAGGDDSRCDEGSTQTGAFANGVRQNNLLMPPSTDSSLGSWSRAPESII</sequence>
<keyword evidence="1" id="KW-0472">Membrane</keyword>
<dbReference type="Pfam" id="PF15993">
    <property type="entry name" value="Fuseless"/>
    <property type="match status" value="1"/>
</dbReference>
<proteinExistence type="predicted"/>
<feature type="transmembrane region" description="Helical" evidence="1">
    <location>
        <begin position="282"/>
        <end position="301"/>
    </location>
</feature>
<keyword evidence="1" id="KW-0812">Transmembrane</keyword>
<feature type="transmembrane region" description="Helical" evidence="1">
    <location>
        <begin position="213"/>
        <end position="232"/>
    </location>
</feature>
<comment type="caution">
    <text evidence="2">The sequence shown here is derived from an EMBL/GenBank/DDBJ whole genome shotgun (WGS) entry which is preliminary data.</text>
</comment>
<evidence type="ECO:0000313" key="2">
    <source>
        <dbReference type="EMBL" id="OQR79741.1"/>
    </source>
</evidence>